<evidence type="ECO:0000313" key="2">
    <source>
        <dbReference type="Proteomes" id="UP000321532"/>
    </source>
</evidence>
<protein>
    <submittedName>
        <fullName evidence="1">Uncharacterized protein</fullName>
    </submittedName>
</protein>
<accession>A0A512B203</accession>
<comment type="caution">
    <text evidence="1">The sequence shown here is derived from an EMBL/GenBank/DDBJ whole genome shotgun (WGS) entry which is preliminary data.</text>
</comment>
<dbReference type="EMBL" id="BJYS01000029">
    <property type="protein sequence ID" value="GEO05982.1"/>
    <property type="molecule type" value="Genomic_DNA"/>
</dbReference>
<proteinExistence type="predicted"/>
<reference evidence="1 2" key="1">
    <citation type="submission" date="2019-07" db="EMBL/GenBank/DDBJ databases">
        <title>Whole genome shotgun sequence of Adhaeribacter aerolatus NBRC 106133.</title>
        <authorList>
            <person name="Hosoyama A."/>
            <person name="Uohara A."/>
            <person name="Ohji S."/>
            <person name="Ichikawa N."/>
        </authorList>
    </citation>
    <scope>NUCLEOTIDE SEQUENCE [LARGE SCALE GENOMIC DNA]</scope>
    <source>
        <strain evidence="1 2">NBRC 106133</strain>
    </source>
</reference>
<sequence length="74" mass="8777">MIRLKNIDYTRYSPVQLRGNNNYYVYTIDKHEIFEDAEDKYYFFCHPLTRGGEADFRKTVVLPKCAIVPIPICL</sequence>
<keyword evidence="2" id="KW-1185">Reference proteome</keyword>
<organism evidence="1 2">
    <name type="scientific">Adhaeribacter aerolatus</name>
    <dbReference type="NCBI Taxonomy" id="670289"/>
    <lineage>
        <taxon>Bacteria</taxon>
        <taxon>Pseudomonadati</taxon>
        <taxon>Bacteroidota</taxon>
        <taxon>Cytophagia</taxon>
        <taxon>Cytophagales</taxon>
        <taxon>Hymenobacteraceae</taxon>
        <taxon>Adhaeribacter</taxon>
    </lineage>
</organism>
<evidence type="ECO:0000313" key="1">
    <source>
        <dbReference type="EMBL" id="GEO05982.1"/>
    </source>
</evidence>
<name>A0A512B203_9BACT</name>
<dbReference type="RefSeq" id="WP_146901122.1">
    <property type="nucleotide sequence ID" value="NZ_BJYS01000029.1"/>
</dbReference>
<dbReference type="Proteomes" id="UP000321532">
    <property type="component" value="Unassembled WGS sequence"/>
</dbReference>
<gene>
    <name evidence="1" type="ORF">AAE02nite_36460</name>
</gene>
<dbReference type="AlphaFoldDB" id="A0A512B203"/>